<organism evidence="3 4">
    <name type="scientific">Brevundimonas vesicularis</name>
    <name type="common">Pseudomonas vesicularis</name>
    <dbReference type="NCBI Taxonomy" id="41276"/>
    <lineage>
        <taxon>Bacteria</taxon>
        <taxon>Pseudomonadati</taxon>
        <taxon>Pseudomonadota</taxon>
        <taxon>Alphaproteobacteria</taxon>
        <taxon>Caulobacterales</taxon>
        <taxon>Caulobacteraceae</taxon>
        <taxon>Brevundimonas</taxon>
    </lineage>
</organism>
<dbReference type="PROSITE" id="PS50056">
    <property type="entry name" value="TYR_PHOSPHATASE_2"/>
    <property type="match status" value="1"/>
</dbReference>
<dbReference type="Pfam" id="PF13350">
    <property type="entry name" value="Y_phosphatase3"/>
    <property type="match status" value="1"/>
</dbReference>
<dbReference type="Proteomes" id="UP000556201">
    <property type="component" value="Unassembled WGS sequence"/>
</dbReference>
<dbReference type="InterPro" id="IPR000387">
    <property type="entry name" value="Tyr_Pase_dom"/>
</dbReference>
<reference evidence="3 4" key="1">
    <citation type="submission" date="2020-08" db="EMBL/GenBank/DDBJ databases">
        <title>Functional genomics of gut bacteria from endangered species of beetles.</title>
        <authorList>
            <person name="Carlos-Shanley C."/>
        </authorList>
    </citation>
    <scope>NUCLEOTIDE SEQUENCE [LARGE SCALE GENOMIC DNA]</scope>
    <source>
        <strain evidence="3 4">S00192</strain>
    </source>
</reference>
<dbReference type="RefSeq" id="WP_184280061.1">
    <property type="nucleotide sequence ID" value="NZ_JACHLJ010000004.1"/>
</dbReference>
<evidence type="ECO:0000313" key="4">
    <source>
        <dbReference type="Proteomes" id="UP000556201"/>
    </source>
</evidence>
<gene>
    <name evidence="3" type="ORF">HNP47_002880</name>
</gene>
<dbReference type="InterPro" id="IPR016130">
    <property type="entry name" value="Tyr_Pase_AS"/>
</dbReference>
<dbReference type="GO" id="GO:0004721">
    <property type="term" value="F:phosphoprotein phosphatase activity"/>
    <property type="evidence" value="ECO:0007669"/>
    <property type="project" value="InterPro"/>
</dbReference>
<dbReference type="InterPro" id="IPR029021">
    <property type="entry name" value="Prot-tyrosine_phosphatase-like"/>
</dbReference>
<comment type="similarity">
    <text evidence="1">Belongs to the protein-tyrosine phosphatase family.</text>
</comment>
<dbReference type="EMBL" id="JACHLJ010000004">
    <property type="protein sequence ID" value="MBB5772860.1"/>
    <property type="molecule type" value="Genomic_DNA"/>
</dbReference>
<proteinExistence type="inferred from homology"/>
<dbReference type="SUPFAM" id="SSF52799">
    <property type="entry name" value="(Phosphotyrosine protein) phosphatases II"/>
    <property type="match status" value="1"/>
</dbReference>
<dbReference type="Gene3D" id="3.90.190.10">
    <property type="entry name" value="Protein tyrosine phosphatase superfamily"/>
    <property type="match status" value="1"/>
</dbReference>
<sequence length="264" mass="29226">MTERLHAFEAIDNFRDYGDYATVAGRRVKPGRLLRSAHHARASEADLERLEAFDIGAVVDLRRPSERRDQPSRRPEGFSWQIIEGGVDDGAEAPHITFLKTADLTPDSGRRFMTQTYRALPFDSSHQDVFGRYFQALADHDETSRNRAVVIHCAAGKDRTGFLAALTHHLLGVSRDDMVEDYLLTNTAVDLAGRAPGIAKQLHKMTGRVASDDAIVAFLGVEAAYLEAALAEVEARHGSVDAYLKEALGVDATRRDRIVERLTA</sequence>
<dbReference type="AlphaFoldDB" id="A0A7W9FWH9"/>
<dbReference type="PROSITE" id="PS00383">
    <property type="entry name" value="TYR_PHOSPHATASE_1"/>
    <property type="match status" value="1"/>
</dbReference>
<evidence type="ECO:0000259" key="2">
    <source>
        <dbReference type="PROSITE" id="PS50056"/>
    </source>
</evidence>
<dbReference type="InterPro" id="IPR026893">
    <property type="entry name" value="Tyr/Ser_Pase_IphP-type"/>
</dbReference>
<protein>
    <submittedName>
        <fullName evidence="3">Protein tyrosine/serine phosphatase</fullName>
    </submittedName>
</protein>
<evidence type="ECO:0000256" key="1">
    <source>
        <dbReference type="ARBA" id="ARBA00009580"/>
    </source>
</evidence>
<dbReference type="PANTHER" id="PTHR31126">
    <property type="entry name" value="TYROSINE-PROTEIN PHOSPHATASE"/>
    <property type="match status" value="1"/>
</dbReference>
<comment type="caution">
    <text evidence="3">The sequence shown here is derived from an EMBL/GenBank/DDBJ whole genome shotgun (WGS) entry which is preliminary data.</text>
</comment>
<accession>A0A7W9FWH9</accession>
<name>A0A7W9FWH9_BREVE</name>
<dbReference type="PANTHER" id="PTHR31126:SF1">
    <property type="entry name" value="TYROSINE SPECIFIC PROTEIN PHOSPHATASES DOMAIN-CONTAINING PROTEIN"/>
    <property type="match status" value="1"/>
</dbReference>
<evidence type="ECO:0000313" key="3">
    <source>
        <dbReference type="EMBL" id="MBB5772860.1"/>
    </source>
</evidence>
<feature type="domain" description="Tyrosine specific protein phosphatases" evidence="2">
    <location>
        <begin position="128"/>
        <end position="166"/>
    </location>
</feature>